<dbReference type="PANTHER" id="PTHR36174:SF1">
    <property type="entry name" value="LIPID II:GLYCINE GLYCYLTRANSFERASE"/>
    <property type="match status" value="1"/>
</dbReference>
<proteinExistence type="inferred from homology"/>
<keyword evidence="4" id="KW-0573">Peptidoglycan synthesis</keyword>
<dbReference type="Gene3D" id="3.40.630.30">
    <property type="match status" value="2"/>
</dbReference>
<dbReference type="Gene3D" id="1.20.58.90">
    <property type="match status" value="1"/>
</dbReference>
<dbReference type="GO" id="GO:0009252">
    <property type="term" value="P:peptidoglycan biosynthetic process"/>
    <property type="evidence" value="ECO:0007669"/>
    <property type="project" value="UniProtKB-KW"/>
</dbReference>
<evidence type="ECO:0000256" key="1">
    <source>
        <dbReference type="ARBA" id="ARBA00009943"/>
    </source>
</evidence>
<keyword evidence="2" id="KW-0808">Transferase</keyword>
<name>A0A2J8B0W2_9FIRM</name>
<keyword evidence="5" id="KW-0012">Acyltransferase</keyword>
<evidence type="ECO:0000313" key="8">
    <source>
        <dbReference type="Proteomes" id="UP000236394"/>
    </source>
</evidence>
<dbReference type="InterPro" id="IPR050644">
    <property type="entry name" value="PG_Glycine_Bridge_Synth"/>
</dbReference>
<evidence type="ECO:0000256" key="6">
    <source>
        <dbReference type="ARBA" id="ARBA00023316"/>
    </source>
</evidence>
<dbReference type="Proteomes" id="UP000236394">
    <property type="component" value="Unassembled WGS sequence"/>
</dbReference>
<reference evidence="8" key="1">
    <citation type="submission" date="2017-04" db="EMBL/GenBank/DDBJ databases">
        <authorList>
            <person name="Bumgarner R.E."/>
            <person name="Fredricks D.N."/>
            <person name="Srinivasan S."/>
        </authorList>
    </citation>
    <scope>NUCLEOTIDE SEQUENCE [LARGE SCALE GENOMIC DNA]</scope>
    <source>
        <strain evidence="8">KA00405</strain>
    </source>
</reference>
<gene>
    <name evidence="7" type="ORF">B7R76_06100</name>
</gene>
<dbReference type="RefSeq" id="WP_102892620.1">
    <property type="nucleotide sequence ID" value="NZ_NBZD01000003.1"/>
</dbReference>
<keyword evidence="6" id="KW-0961">Cell wall biogenesis/degradation</keyword>
<sequence length="416" mass="47346">MLQVTRNCNTAEWDNFVNQHPSGNILQLFAWAEAKLPAWDSEIVVLREEGKIIAGAQILFRQLPFPLQHFSMAYVPRGPVIDFTNSDLLSRLLHEIEIVARQHHAISLTSDPLMLRQKAGSDFIAFWQKHSYIHAGFATDMREIQPRYNMVLDLTANNGNWRETISATCRSQINKAKRQAFVIRRQNPGDLQDFFAILQATGERDHIGVRNRDYYEHIIHAFRSHGHENFSVIYLDKTAALADWSEAQIKLQKEIEQNERRAAKANPLKQQAILEDTNARRQALARLQSDCRDLEKCSKNFVPLACAALLFCGKTCSYLYGGSAQEFRSTMPVYGLLPALIDAAKADGYTAFDFGGVSGCLDPQQDARYGGLYIFKKHWGAELTEYVGEFTKPLSPLIYKLFKFAVTFRKKIRGHS</sequence>
<evidence type="ECO:0000256" key="4">
    <source>
        <dbReference type="ARBA" id="ARBA00022984"/>
    </source>
</evidence>
<dbReference type="GO" id="GO:0071555">
    <property type="term" value="P:cell wall organization"/>
    <property type="evidence" value="ECO:0007669"/>
    <property type="project" value="UniProtKB-KW"/>
</dbReference>
<protein>
    <recommendedName>
        <fullName evidence="9">FemAB family protein</fullName>
    </recommendedName>
</protein>
<dbReference type="AlphaFoldDB" id="A0A2J8B0W2"/>
<evidence type="ECO:0000256" key="2">
    <source>
        <dbReference type="ARBA" id="ARBA00022679"/>
    </source>
</evidence>
<dbReference type="InterPro" id="IPR003447">
    <property type="entry name" value="FEMABX"/>
</dbReference>
<dbReference type="GO" id="GO:0008360">
    <property type="term" value="P:regulation of cell shape"/>
    <property type="evidence" value="ECO:0007669"/>
    <property type="project" value="UniProtKB-KW"/>
</dbReference>
<dbReference type="EMBL" id="NBZD01000003">
    <property type="protein sequence ID" value="PNH18409.1"/>
    <property type="molecule type" value="Genomic_DNA"/>
</dbReference>
<dbReference type="InterPro" id="IPR016181">
    <property type="entry name" value="Acyl_CoA_acyltransferase"/>
</dbReference>
<dbReference type="GO" id="GO:0016755">
    <property type="term" value="F:aminoacyltransferase activity"/>
    <property type="evidence" value="ECO:0007669"/>
    <property type="project" value="InterPro"/>
</dbReference>
<evidence type="ECO:0000256" key="5">
    <source>
        <dbReference type="ARBA" id="ARBA00023315"/>
    </source>
</evidence>
<comment type="similarity">
    <text evidence="1">Belongs to the FemABX family.</text>
</comment>
<dbReference type="PANTHER" id="PTHR36174">
    <property type="entry name" value="LIPID II:GLYCINE GLYCYLTRANSFERASE"/>
    <property type="match status" value="1"/>
</dbReference>
<dbReference type="SUPFAM" id="SSF55729">
    <property type="entry name" value="Acyl-CoA N-acyltransferases (Nat)"/>
    <property type="match status" value="2"/>
</dbReference>
<keyword evidence="3" id="KW-0133">Cell shape</keyword>
<evidence type="ECO:0000313" key="7">
    <source>
        <dbReference type="EMBL" id="PNH18409.1"/>
    </source>
</evidence>
<evidence type="ECO:0000256" key="3">
    <source>
        <dbReference type="ARBA" id="ARBA00022960"/>
    </source>
</evidence>
<dbReference type="Pfam" id="PF02388">
    <property type="entry name" value="FemAB"/>
    <property type="match status" value="1"/>
</dbReference>
<dbReference type="PROSITE" id="PS51191">
    <property type="entry name" value="FEMABX"/>
    <property type="match status" value="1"/>
</dbReference>
<comment type="caution">
    <text evidence="7">The sequence shown here is derived from an EMBL/GenBank/DDBJ whole genome shotgun (WGS) entry which is preliminary data.</text>
</comment>
<evidence type="ECO:0008006" key="9">
    <source>
        <dbReference type="Google" id="ProtNLM"/>
    </source>
</evidence>
<organism evidence="7 8">
    <name type="scientific">Mageeibacillus indolicus</name>
    <dbReference type="NCBI Taxonomy" id="884684"/>
    <lineage>
        <taxon>Bacteria</taxon>
        <taxon>Bacillati</taxon>
        <taxon>Bacillota</taxon>
        <taxon>Clostridia</taxon>
        <taxon>Eubacteriales</taxon>
        <taxon>Oscillospiraceae</taxon>
        <taxon>Mageeibacillus</taxon>
    </lineage>
</organism>
<accession>A0A2J8B0W2</accession>